<dbReference type="InterPro" id="IPR005467">
    <property type="entry name" value="His_kinase_dom"/>
</dbReference>
<dbReference type="InterPro" id="IPR015943">
    <property type="entry name" value="WD40/YVTN_repeat-like_dom_sf"/>
</dbReference>
<proteinExistence type="predicted"/>
<gene>
    <name evidence="5" type="ORF">J3U88_00645</name>
</gene>
<dbReference type="Pfam" id="PF07494">
    <property type="entry name" value="Reg_prop"/>
    <property type="match status" value="5"/>
</dbReference>
<dbReference type="Gene3D" id="2.130.10.10">
    <property type="entry name" value="YVTN repeat-like/Quinoprotein amine dehydrogenase"/>
    <property type="match status" value="3"/>
</dbReference>
<dbReference type="SUPFAM" id="SSF63829">
    <property type="entry name" value="Calcium-dependent phosphotriesterase"/>
    <property type="match status" value="1"/>
</dbReference>
<accession>A0A8J7Q270</accession>
<dbReference type="SUPFAM" id="SSF101898">
    <property type="entry name" value="NHL repeat"/>
    <property type="match status" value="1"/>
</dbReference>
<dbReference type="Pfam" id="PF02518">
    <property type="entry name" value="HATPase_c"/>
    <property type="match status" value="1"/>
</dbReference>
<dbReference type="InterPro" id="IPR004358">
    <property type="entry name" value="Sig_transdc_His_kin-like_C"/>
</dbReference>
<dbReference type="Gene3D" id="3.30.565.10">
    <property type="entry name" value="Histidine kinase-like ATPase, C-terminal domain"/>
    <property type="match status" value="1"/>
</dbReference>
<keyword evidence="3" id="KW-0597">Phosphoprotein</keyword>
<dbReference type="InterPro" id="IPR003594">
    <property type="entry name" value="HATPase_dom"/>
</dbReference>
<dbReference type="InterPro" id="IPR011110">
    <property type="entry name" value="Reg_prop"/>
</dbReference>
<dbReference type="Proteomes" id="UP000664417">
    <property type="component" value="Unassembled WGS sequence"/>
</dbReference>
<dbReference type="Gene3D" id="2.60.40.10">
    <property type="entry name" value="Immunoglobulins"/>
    <property type="match status" value="1"/>
</dbReference>
<evidence type="ECO:0000259" key="4">
    <source>
        <dbReference type="PROSITE" id="PS50109"/>
    </source>
</evidence>
<evidence type="ECO:0000256" key="2">
    <source>
        <dbReference type="ARBA" id="ARBA00012438"/>
    </source>
</evidence>
<dbReference type="InterPro" id="IPR011123">
    <property type="entry name" value="Y_Y_Y"/>
</dbReference>
<keyword evidence="6" id="KW-1185">Reference proteome</keyword>
<dbReference type="EMBL" id="JAFREP010000001">
    <property type="protein sequence ID" value="MBO1316947.1"/>
    <property type="molecule type" value="Genomic_DNA"/>
</dbReference>
<protein>
    <recommendedName>
        <fullName evidence="2">histidine kinase</fullName>
        <ecNumber evidence="2">2.7.13.3</ecNumber>
    </recommendedName>
</protein>
<dbReference type="PANTHER" id="PTHR43547:SF2">
    <property type="entry name" value="HYBRID SIGNAL TRANSDUCTION HISTIDINE KINASE C"/>
    <property type="match status" value="1"/>
</dbReference>
<comment type="catalytic activity">
    <reaction evidence="1">
        <text>ATP + protein L-histidine = ADP + protein N-phospho-L-histidine.</text>
        <dbReference type="EC" id="2.7.13.3"/>
    </reaction>
</comment>
<dbReference type="SUPFAM" id="SSF55874">
    <property type="entry name" value="ATPase domain of HSP90 chaperone/DNA topoisomerase II/histidine kinase"/>
    <property type="match status" value="1"/>
</dbReference>
<evidence type="ECO:0000256" key="3">
    <source>
        <dbReference type="ARBA" id="ARBA00022553"/>
    </source>
</evidence>
<dbReference type="PANTHER" id="PTHR43547">
    <property type="entry name" value="TWO-COMPONENT HISTIDINE KINASE"/>
    <property type="match status" value="1"/>
</dbReference>
<comment type="caution">
    <text evidence="5">The sequence shown here is derived from an EMBL/GenBank/DDBJ whole genome shotgun (WGS) entry which is preliminary data.</text>
</comment>
<feature type="domain" description="Histidine kinase" evidence="4">
    <location>
        <begin position="840"/>
        <end position="1100"/>
    </location>
</feature>
<dbReference type="GO" id="GO:0000155">
    <property type="term" value="F:phosphorelay sensor kinase activity"/>
    <property type="evidence" value="ECO:0007669"/>
    <property type="project" value="TreeGrafter"/>
</dbReference>
<evidence type="ECO:0000313" key="5">
    <source>
        <dbReference type="EMBL" id="MBO1316947.1"/>
    </source>
</evidence>
<dbReference type="RefSeq" id="WP_207856183.1">
    <property type="nucleotide sequence ID" value="NZ_JAFREP010000001.1"/>
</dbReference>
<name>A0A8J7Q270_9BACT</name>
<dbReference type="EC" id="2.7.13.3" evidence="2"/>
<evidence type="ECO:0000256" key="1">
    <source>
        <dbReference type="ARBA" id="ARBA00000085"/>
    </source>
</evidence>
<evidence type="ECO:0000313" key="6">
    <source>
        <dbReference type="Proteomes" id="UP000664417"/>
    </source>
</evidence>
<dbReference type="InterPro" id="IPR013783">
    <property type="entry name" value="Ig-like_fold"/>
</dbReference>
<organism evidence="5 6">
    <name type="scientific">Acanthopleuribacter pedis</name>
    <dbReference type="NCBI Taxonomy" id="442870"/>
    <lineage>
        <taxon>Bacteria</taxon>
        <taxon>Pseudomonadati</taxon>
        <taxon>Acidobacteriota</taxon>
        <taxon>Holophagae</taxon>
        <taxon>Acanthopleuribacterales</taxon>
        <taxon>Acanthopleuribacteraceae</taxon>
        <taxon>Acanthopleuribacter</taxon>
    </lineage>
</organism>
<dbReference type="InterPro" id="IPR036890">
    <property type="entry name" value="HATPase_C_sf"/>
</dbReference>
<dbReference type="Pfam" id="PF07495">
    <property type="entry name" value="Y_Y_Y"/>
    <property type="match status" value="1"/>
</dbReference>
<sequence>MSALLFSLLASTWMLHPDRALHHFVHRHWQIQDGLPQNSVRVLCQDDRGYLWIGTQEGLVRFDGVSFRIWHKYNSPALTNQDFRALTLDGAGRLIAGNRAGQLLRMDQGSLVAILKEPLEAPINALLALPGGDLLIGTEGLGLIKLTQGRAVPIEGPAFITTLIKIDKDLILAGSEKGGIGIYQKENWIWKGITEGLRSQHITAIVLDQSGALWLGTKNAGLQVFPSLGGFLQGRKRSMILDQRAGLGSLTVSAIQQDRDRNLWVALQDHGLVRMRLDPNRSNQNWSVVTHPSQFPGTMTFFKNPDPISGRRIACIKEDREGNMWFGTIGRGLHLLSDGEMTTFGPRDGLAENMVWMTAPDPRGGIWLSYENGALQHWYAGKLTDYTQRLMPRGYLANDILRTKNGDFWVGTDGAGLVRESNGEVTRFSPKNSAMRGSLVNCLEEDMFGRLWVGTYENGIAIFDPKNNNWSQITQAEGLPDNMIYDFETDRRGRMWVATGRGLAVQKDKDTWHVYTKQDGLPTNQLFLIRRDSRGDLWLTTETHGLIRYRNQQFEQFTTEDGLFTDTSFQVVEDHQKHLWFSSNYGIFRIRLRDFDLYREGVLERLNYQAFDINNGMKSVECNFIGPNSGGRDQEGHIWFPTIKGAVRADLKALRKPDGDLLVHVEQATYSGDKPIFAESDLPAGATNFKFHYSSPHFRHSDNIRFRYRLKPIDEDWVYADKRRVAGYSHLPHGNYTFMVEAGLPGGPWIGTHRDFRFSVDAFFFQKPWFMLFAFLALLGGNAVMFRWRSLHLEQTRVKLENQVQERTRELAAMNEEVLLVNRQLAENARLAGMAESATNLLHNVGNALNSALTSAELMIENVADESSDRLLQRMEQLIEKHQMDPTFFSDHDMGRRLPPALSEVAQVLIDTRREANHELQSFSRNIEFIGEILANQETFDQEHRPIEAVDINLLVEDALQMNGNLIRNGNIELIEDFETLPLVHLCKSDFLQIVSNLVKNACEAIAMNPSPANEHQLVVRTTSHDPKWVALIIQDSGVGVEPEHLARLFQYGFTTKPKGHGFGLHYCANVLKAMGGSIEATSEGKGKGTTFTLLFPAEITVETENLSAAKMPLETETAS</sequence>
<dbReference type="AlphaFoldDB" id="A0A8J7Q270"/>
<dbReference type="PROSITE" id="PS50109">
    <property type="entry name" value="HIS_KIN"/>
    <property type="match status" value="1"/>
</dbReference>
<reference evidence="5" key="1">
    <citation type="submission" date="2021-03" db="EMBL/GenBank/DDBJ databases">
        <authorList>
            <person name="Wang G."/>
        </authorList>
    </citation>
    <scope>NUCLEOTIDE SEQUENCE</scope>
    <source>
        <strain evidence="5">KCTC 12899</strain>
    </source>
</reference>
<dbReference type="SMART" id="SM00387">
    <property type="entry name" value="HATPase_c"/>
    <property type="match status" value="1"/>
</dbReference>
<dbReference type="PRINTS" id="PR00344">
    <property type="entry name" value="BCTRLSENSOR"/>
</dbReference>